<evidence type="ECO:0000256" key="2">
    <source>
        <dbReference type="ARBA" id="ARBA00008524"/>
    </source>
</evidence>
<feature type="active site" description="Nucleophile" evidence="8">
    <location>
        <position position="962"/>
    </location>
</feature>
<gene>
    <name evidence="13" type="ORF">KIH39_17770</name>
</gene>
<dbReference type="Gene3D" id="2.130.10.10">
    <property type="entry name" value="YVTN repeat-like/Quinoprotein amine dehydrogenase"/>
    <property type="match status" value="1"/>
</dbReference>
<keyword evidence="4 7" id="KW-0645">Protease</keyword>
<dbReference type="EC" id="3.4.21.-" evidence="7"/>
<dbReference type="GO" id="GO:0006508">
    <property type="term" value="P:proteolysis"/>
    <property type="evidence" value="ECO:0007669"/>
    <property type="project" value="UniProtKB-UniRule"/>
</dbReference>
<feature type="active site" description="Charge relay system" evidence="8">
    <location>
        <position position="738"/>
    </location>
</feature>
<dbReference type="Pfam" id="PF14684">
    <property type="entry name" value="Tricorn_C1"/>
    <property type="match status" value="1"/>
</dbReference>
<evidence type="ECO:0000256" key="10">
    <source>
        <dbReference type="SAM" id="MobiDB-lite"/>
    </source>
</evidence>
<evidence type="ECO:0000256" key="1">
    <source>
        <dbReference type="ARBA" id="ARBA00004496"/>
    </source>
</evidence>
<dbReference type="Pfam" id="PF26549">
    <property type="entry name" value="Tricorn_N"/>
    <property type="match status" value="1"/>
</dbReference>
<dbReference type="EMBL" id="CP074694">
    <property type="protein sequence ID" value="QVL30693.1"/>
    <property type="molecule type" value="Genomic_DNA"/>
</dbReference>
<reference evidence="13" key="1">
    <citation type="submission" date="2021-05" db="EMBL/GenBank/DDBJ databases">
        <title>Complete genome sequence of the cellulolytic planctomycete Telmatocola sphagniphila SP2T and characterization of the first cellulase from planctomycetes.</title>
        <authorList>
            <person name="Rakitin A.L."/>
            <person name="Beletsky A.V."/>
            <person name="Naumoff D.G."/>
            <person name="Kulichevskaya I.S."/>
            <person name="Mardanov A.V."/>
            <person name="Ravin N.V."/>
            <person name="Dedysh S.N."/>
        </authorList>
    </citation>
    <scope>NUCLEOTIDE SEQUENCE</scope>
    <source>
        <strain evidence="13">SP2T</strain>
    </source>
</reference>
<feature type="active site" description="Charge relay system" evidence="8">
    <location>
        <position position="1021"/>
    </location>
</feature>
<dbReference type="Gene3D" id="2.120.10.60">
    <property type="entry name" value="Tricorn protease N-terminal domain"/>
    <property type="match status" value="1"/>
</dbReference>
<protein>
    <recommendedName>
        <fullName evidence="7">Tricorn protease homolog</fullName>
        <ecNumber evidence="7">3.4.21.-</ecNumber>
    </recommendedName>
</protein>
<evidence type="ECO:0000256" key="9">
    <source>
        <dbReference type="PIRSR" id="PIRSR036421-3"/>
    </source>
</evidence>
<dbReference type="Pfam" id="PF14685">
    <property type="entry name" value="PDZ_Tricorn"/>
    <property type="match status" value="1"/>
</dbReference>
<dbReference type="SUPFAM" id="SSF50156">
    <property type="entry name" value="PDZ domain-like"/>
    <property type="match status" value="1"/>
</dbReference>
<keyword evidence="6 7" id="KW-0720">Serine protease</keyword>
<dbReference type="Gene3D" id="2.30.42.10">
    <property type="match status" value="1"/>
</dbReference>
<dbReference type="Gene3D" id="3.30.750.44">
    <property type="match status" value="1"/>
</dbReference>
<evidence type="ECO:0000256" key="5">
    <source>
        <dbReference type="ARBA" id="ARBA00022801"/>
    </source>
</evidence>
<comment type="similarity">
    <text evidence="2 7">Belongs to the peptidase S41B family.</text>
</comment>
<keyword evidence="3 7" id="KW-0963">Cytoplasm</keyword>
<dbReference type="InterPro" id="IPR029414">
    <property type="entry name" value="Tricorn_PDZ"/>
</dbReference>
<feature type="domain" description="Tail specific protease" evidence="12">
    <location>
        <begin position="839"/>
        <end position="1032"/>
    </location>
</feature>
<feature type="site" description="Transition state stabilizer; via amide nitrogen" evidence="9">
    <location>
        <position position="963"/>
    </location>
</feature>
<comment type="subcellular location">
    <subcellularLocation>
        <location evidence="1 7">Cytoplasm</location>
    </subcellularLocation>
</comment>
<dbReference type="SMART" id="SM00245">
    <property type="entry name" value="TSPc"/>
    <property type="match status" value="1"/>
</dbReference>
<organism evidence="13 14">
    <name type="scientific">Telmatocola sphagniphila</name>
    <dbReference type="NCBI Taxonomy" id="1123043"/>
    <lineage>
        <taxon>Bacteria</taxon>
        <taxon>Pseudomonadati</taxon>
        <taxon>Planctomycetota</taxon>
        <taxon>Planctomycetia</taxon>
        <taxon>Gemmatales</taxon>
        <taxon>Gemmataceae</taxon>
    </lineage>
</organism>
<evidence type="ECO:0000256" key="11">
    <source>
        <dbReference type="SAM" id="SignalP"/>
    </source>
</evidence>
<evidence type="ECO:0000256" key="3">
    <source>
        <dbReference type="ARBA" id="ARBA00022490"/>
    </source>
</evidence>
<comment type="function">
    <text evidence="7">Degrades oligopeptides.</text>
</comment>
<dbReference type="SUPFAM" id="SSF82171">
    <property type="entry name" value="DPP6 N-terminal domain-like"/>
    <property type="match status" value="2"/>
</dbReference>
<dbReference type="InterPro" id="IPR012393">
    <property type="entry name" value="Tricorn_protease"/>
</dbReference>
<dbReference type="PANTHER" id="PTHR43253:SF1">
    <property type="entry name" value="TRICORN PROTEASE HOMOLOG 2-RELATED"/>
    <property type="match status" value="1"/>
</dbReference>
<dbReference type="InterPro" id="IPR029045">
    <property type="entry name" value="ClpP/crotonase-like_dom_sf"/>
</dbReference>
<accession>A0A8E6B555</accession>
<feature type="region of interest" description="Disordered" evidence="10">
    <location>
        <begin position="545"/>
        <end position="564"/>
    </location>
</feature>
<evidence type="ECO:0000256" key="4">
    <source>
        <dbReference type="ARBA" id="ARBA00022670"/>
    </source>
</evidence>
<dbReference type="Pfam" id="PF03572">
    <property type="entry name" value="Peptidase_S41"/>
    <property type="match status" value="1"/>
</dbReference>
<proteinExistence type="inferred from homology"/>
<dbReference type="RefSeq" id="WP_213494574.1">
    <property type="nucleotide sequence ID" value="NZ_CP074694.1"/>
</dbReference>
<keyword evidence="11" id="KW-0732">Signal</keyword>
<dbReference type="CDD" id="cd07562">
    <property type="entry name" value="Peptidase_S41_TRI"/>
    <property type="match status" value="1"/>
</dbReference>
<dbReference type="GO" id="GO:0008236">
    <property type="term" value="F:serine-type peptidase activity"/>
    <property type="evidence" value="ECO:0007669"/>
    <property type="project" value="UniProtKB-UniRule"/>
</dbReference>
<sequence>MRKGLFAFLCSLVFTIPIQAQSETLLLRFPAIHNDTVVFSYAGNLYTVSAQGGIARKLTSHEGYEIFPRFSPDGKTIAFTGQYDGNTEVYSIPAEGGIPKRLTFTATLSRDDVSDRMGPNNVVMGWKNDGKSIIYRGRMASFNDFIGQLYTVSTEGGMSEPLPLPRGGFASYSPNDSKLAYNRVFREFRTWKRYRGGMADDVWIYDFKTKTSEQITNVDAQDIFPMWAGTKIYYLSDRDENKRFNLFCYDTVAKTTRQVTHFKDYDIKFPSLGNKAIVFELGGALYKMDLESEKAEKITIRVLDDLNTGRNVLKNVSKEVTSFSVSPDGKRAAIGARGEIFSVPANQGFTRNLTNSPGVHERNAAWSPDGKSIAFVSDQSGEDEIYTIPQDGSDSPKALTSGADTYKYEIDYSPDSKKILWSDKKLRLQFVDVESKKVTQVVQAKDFEIRDFTWSPDSKWIAYAKPESETMNKIFLYSVEKNTTTEITDGWQAASNPCFSSDGKWLFFVSSRDFNPIYSSTEWNHAYLETSRIYFVSLASDTENPFKPKSDEVNEKPAASKPSEPLNVKVDLDGIKDRVLSLPVPVANYNNLHSAGGLLYYTRGGFRMPRSFHAYDLGGNKELSLGTVDNYDISADGKKMMVSKGGNYGIIDLPRASFEFKHMDLSGLEVKLDRHAEWKQIYYECWRQMRDFFYDPNLHGVDWVGVKKKYEVLLPYVQHRYDLSYLIGEMIGELNAGHCYVGGGDVPAVTKIPMGLLGAQLKLHPETRYVQVAKILKGANWSKSLRSPLTEMGNEVKEGEYIVAVNNVPVNEVKSIYELLINTVDKPVQLKVNKEPNMKGARTVTVTPIGNEHDLYYYDWVQANIKKVSEATNGKVGYIHVPDMSQVGLNEFVKYYYPQLGKKALIIDMRGNGGGNVSPMLIDRLRREIAMVGIARNAQPTVDPGGTFYGPMCCLLNEYSASDGDLFPYRFKHYKLGPLIGKRSWGGVVGIRGSLPLLDGGTLSKPEFSRFDVAGKEWIIEGHGVDPDIVQDNDPAKEYAGIDQQLNKAIEVMLEKLKTDEKKLPAIPVFPKR</sequence>
<dbReference type="SUPFAM" id="SSF52096">
    <property type="entry name" value="ClpP/crotonase"/>
    <property type="match status" value="1"/>
</dbReference>
<dbReference type="InterPro" id="IPR028204">
    <property type="entry name" value="Tricorn_C1"/>
</dbReference>
<evidence type="ECO:0000256" key="7">
    <source>
        <dbReference type="PIRNR" id="PIRNR036421"/>
    </source>
</evidence>
<feature type="signal peptide" evidence="11">
    <location>
        <begin position="1"/>
        <end position="20"/>
    </location>
</feature>
<dbReference type="Pfam" id="PF26550">
    <property type="entry name" value="Tricorn_2nd"/>
    <property type="match status" value="1"/>
</dbReference>
<evidence type="ECO:0000313" key="14">
    <source>
        <dbReference type="Proteomes" id="UP000676194"/>
    </source>
</evidence>
<name>A0A8E6B555_9BACT</name>
<feature type="compositionally biased region" description="Basic and acidic residues" evidence="10">
    <location>
        <begin position="545"/>
        <end position="555"/>
    </location>
</feature>
<dbReference type="InterPro" id="IPR005151">
    <property type="entry name" value="Tail-specific_protease"/>
</dbReference>
<dbReference type="PIRSF" id="PIRSF036421">
    <property type="entry name" value="Tricorn_protease"/>
    <property type="match status" value="1"/>
</dbReference>
<dbReference type="InterPro" id="IPR015943">
    <property type="entry name" value="WD40/YVTN_repeat-like_dom_sf"/>
</dbReference>
<dbReference type="Proteomes" id="UP000676194">
    <property type="component" value="Chromosome"/>
</dbReference>
<dbReference type="PANTHER" id="PTHR43253">
    <property type="entry name" value="TRICORN PROTEASE HOMOLOG 2-RELATED"/>
    <property type="match status" value="1"/>
</dbReference>
<evidence type="ECO:0000313" key="13">
    <source>
        <dbReference type="EMBL" id="QVL30693.1"/>
    </source>
</evidence>
<dbReference type="GO" id="GO:0005737">
    <property type="term" value="C:cytoplasm"/>
    <property type="evidence" value="ECO:0007669"/>
    <property type="project" value="UniProtKB-SubCell"/>
</dbReference>
<dbReference type="InterPro" id="IPR036034">
    <property type="entry name" value="PDZ_sf"/>
</dbReference>
<dbReference type="KEGG" id="tsph:KIH39_17770"/>
<dbReference type="AlphaFoldDB" id="A0A8E6B555"/>
<keyword evidence="14" id="KW-1185">Reference proteome</keyword>
<dbReference type="Gene3D" id="3.90.226.10">
    <property type="entry name" value="2-enoyl-CoA Hydratase, Chain A, domain 1"/>
    <property type="match status" value="1"/>
</dbReference>
<keyword evidence="5 7" id="KW-0378">Hydrolase</keyword>
<evidence type="ECO:0000256" key="8">
    <source>
        <dbReference type="PIRSR" id="PIRSR036421-1"/>
    </source>
</evidence>
<feature type="chain" id="PRO_5034133836" description="Tricorn protease homolog" evidence="11">
    <location>
        <begin position="21"/>
        <end position="1073"/>
    </location>
</feature>
<evidence type="ECO:0000256" key="6">
    <source>
        <dbReference type="ARBA" id="ARBA00022825"/>
    </source>
</evidence>
<evidence type="ECO:0000259" key="12">
    <source>
        <dbReference type="SMART" id="SM00245"/>
    </source>
</evidence>